<protein>
    <submittedName>
        <fullName evidence="1">Uncharacterized protein</fullName>
    </submittedName>
</protein>
<sequence>MSDHARICAICPNRFHKWLSQRLPLGLQARLELGKSKELVRRSIMVLLYGRA</sequence>
<evidence type="ECO:0000313" key="1">
    <source>
        <dbReference type="EMBL" id="CAH1990657.1"/>
    </source>
</evidence>
<evidence type="ECO:0000313" key="2">
    <source>
        <dbReference type="EMBL" id="CAH1999404.1"/>
    </source>
</evidence>
<organism evidence="1 3">
    <name type="scientific">Acanthoscelides obtectus</name>
    <name type="common">Bean weevil</name>
    <name type="synonym">Bruchus obtectus</name>
    <dbReference type="NCBI Taxonomy" id="200917"/>
    <lineage>
        <taxon>Eukaryota</taxon>
        <taxon>Metazoa</taxon>
        <taxon>Ecdysozoa</taxon>
        <taxon>Arthropoda</taxon>
        <taxon>Hexapoda</taxon>
        <taxon>Insecta</taxon>
        <taxon>Pterygota</taxon>
        <taxon>Neoptera</taxon>
        <taxon>Endopterygota</taxon>
        <taxon>Coleoptera</taxon>
        <taxon>Polyphaga</taxon>
        <taxon>Cucujiformia</taxon>
        <taxon>Chrysomeloidea</taxon>
        <taxon>Chrysomelidae</taxon>
        <taxon>Bruchinae</taxon>
        <taxon>Bruchini</taxon>
        <taxon>Acanthoscelides</taxon>
    </lineage>
</organism>
<dbReference type="EMBL" id="CAKOFQ010007094">
    <property type="protein sequence ID" value="CAH1990657.1"/>
    <property type="molecule type" value="Genomic_DNA"/>
</dbReference>
<dbReference type="AlphaFoldDB" id="A0A9P0PLG9"/>
<comment type="caution">
    <text evidence="1">The sequence shown here is derived from an EMBL/GenBank/DDBJ whole genome shotgun (WGS) entry which is preliminary data.</text>
</comment>
<name>A0A9P0PLG9_ACAOB</name>
<dbReference type="Proteomes" id="UP001152888">
    <property type="component" value="Unassembled WGS sequence"/>
</dbReference>
<gene>
    <name evidence="1" type="ORF">ACAOBT_LOCUS19803</name>
    <name evidence="2" type="ORF">ACAOBT_LOCUS24948</name>
</gene>
<evidence type="ECO:0000313" key="3">
    <source>
        <dbReference type="Proteomes" id="UP001152888"/>
    </source>
</evidence>
<reference evidence="1" key="1">
    <citation type="submission" date="2022-03" db="EMBL/GenBank/DDBJ databases">
        <authorList>
            <person name="Sayadi A."/>
        </authorList>
    </citation>
    <scope>NUCLEOTIDE SEQUENCE</scope>
</reference>
<proteinExistence type="predicted"/>
<keyword evidence="3" id="KW-1185">Reference proteome</keyword>
<accession>A0A9P0PLG9</accession>
<dbReference type="EMBL" id="CAKOFQ010007363">
    <property type="protein sequence ID" value="CAH1999404.1"/>
    <property type="molecule type" value="Genomic_DNA"/>
</dbReference>